<evidence type="ECO:0008006" key="2">
    <source>
        <dbReference type="Google" id="ProtNLM"/>
    </source>
</evidence>
<reference evidence="1" key="1">
    <citation type="submission" date="2019-01" db="EMBL/GenBank/DDBJ databases">
        <title>Whole Genome Sequencing for Putative Detection of Antimicrobial Resistance and Potential Virulence Factors in Chryseobacterium indologenes isolated from Nile Tilapia in Tanzania.</title>
        <authorList>
            <person name="Mwega E."/>
            <person name="Mutoloki S."/>
            <person name="Mugimba K."/>
            <person name="Colquhoun D."/>
            <person name="Mdegela R."/>
            <person name="Evensen O."/>
            <person name="Wasteson Y."/>
        </authorList>
    </citation>
    <scope>NUCLEOTIDE SEQUENCE [LARGE SCALE GENOMIC DNA]</scope>
    <source>
        <strain evidence="1">StR 01</strain>
    </source>
</reference>
<organism evidence="1">
    <name type="scientific">Chryseobacterium indologenes</name>
    <name type="common">Flavobacterium indologenes</name>
    <dbReference type="NCBI Taxonomy" id="253"/>
    <lineage>
        <taxon>Bacteria</taxon>
        <taxon>Pseudomonadati</taxon>
        <taxon>Bacteroidota</taxon>
        <taxon>Flavobacteriia</taxon>
        <taxon>Flavobacteriales</taxon>
        <taxon>Weeksellaceae</taxon>
        <taxon>Chryseobacterium group</taxon>
        <taxon>Chryseobacterium</taxon>
    </lineage>
</organism>
<gene>
    <name evidence="1" type="ORF">EU348_01190</name>
</gene>
<dbReference type="PROSITE" id="PS51257">
    <property type="entry name" value="PROKAR_LIPOPROTEIN"/>
    <property type="match status" value="1"/>
</dbReference>
<dbReference type="AlphaFoldDB" id="A0A411DHL4"/>
<accession>A0A411DHL4</accession>
<dbReference type="EMBL" id="CP035532">
    <property type="protein sequence ID" value="QBA19852.1"/>
    <property type="molecule type" value="Genomic_DNA"/>
</dbReference>
<proteinExistence type="predicted"/>
<name>A0A411DHL4_CHRID</name>
<evidence type="ECO:0000313" key="1">
    <source>
        <dbReference type="EMBL" id="QBA19852.1"/>
    </source>
</evidence>
<protein>
    <recommendedName>
        <fullName evidence="2">Lipoprotein</fullName>
    </recommendedName>
</protein>
<sequence length="164" mass="19399">MKNFSLILALLLFLSCNPQKKLQGTYKSNKAEFGFFVTKIDFKNNNEFNYVFSGDLQHQELSGLYTVSGHNLYLKFNKNKEEVESVHDSLIIADMLSGNYNNYDLKNENGINYHLKYKIKGNKLFVYDIKSGQLKRKSKVYTNQRKYVFWGTRWKYQTVYLKKI</sequence>